<dbReference type="InterPro" id="IPR043148">
    <property type="entry name" value="TagF_C"/>
</dbReference>
<dbReference type="AlphaFoldDB" id="A0A553GX06"/>
<dbReference type="GO" id="GO:0016740">
    <property type="term" value="F:transferase activity"/>
    <property type="evidence" value="ECO:0007669"/>
    <property type="project" value="UniProtKB-KW"/>
</dbReference>
<dbReference type="SUPFAM" id="SSF53756">
    <property type="entry name" value="UDP-Glycosyltransferase/glycogen phosphorylase"/>
    <property type="match status" value="1"/>
</dbReference>
<proteinExistence type="predicted"/>
<comment type="caution">
    <text evidence="1">The sequence shown here is derived from an EMBL/GenBank/DDBJ whole genome shotgun (WGS) entry which is preliminary data.</text>
</comment>
<dbReference type="EMBL" id="VJOY01000010">
    <property type="protein sequence ID" value="TRX74052.1"/>
    <property type="molecule type" value="Genomic_DNA"/>
</dbReference>
<dbReference type="RefSeq" id="WP_143489178.1">
    <property type="nucleotide sequence ID" value="NZ_VJOY01000010.1"/>
</dbReference>
<accession>A0A553GX06</accession>
<organism evidence="1 2">
    <name type="scientific">Pseudomonas mangiferae</name>
    <dbReference type="NCBI Taxonomy" id="2593654"/>
    <lineage>
        <taxon>Bacteria</taxon>
        <taxon>Pseudomonadati</taxon>
        <taxon>Pseudomonadota</taxon>
        <taxon>Gammaproteobacteria</taxon>
        <taxon>Pseudomonadales</taxon>
        <taxon>Pseudomonadaceae</taxon>
        <taxon>Pseudomonas</taxon>
    </lineage>
</organism>
<evidence type="ECO:0000313" key="1">
    <source>
        <dbReference type="EMBL" id="TRX74052.1"/>
    </source>
</evidence>
<keyword evidence="1" id="KW-0808">Transferase</keyword>
<protein>
    <submittedName>
        <fullName evidence="1">Glycosyltransferase family 4 protein</fullName>
    </submittedName>
</protein>
<name>A0A553GX06_9PSED</name>
<keyword evidence="2" id="KW-1185">Reference proteome</keyword>
<dbReference type="OrthoDB" id="6998872at2"/>
<dbReference type="Gene3D" id="3.40.50.12580">
    <property type="match status" value="1"/>
</dbReference>
<gene>
    <name evidence="1" type="ORF">FM069_15020</name>
</gene>
<evidence type="ECO:0000313" key="2">
    <source>
        <dbReference type="Proteomes" id="UP000315235"/>
    </source>
</evidence>
<dbReference type="Proteomes" id="UP000315235">
    <property type="component" value="Unassembled WGS sequence"/>
</dbReference>
<sequence>MQTPLPEQAWLDKARALDRYRWQMLRERHGLLGSALRFARDAAVDLAFGWRARRCLARTPAPQPCEILLLQSAPKVIPFQRKKLLIETLRARGHALVETALDEPRRLLAGRCLAPPPQRVPLRYFGYAAHAQWLDAHYQPRLLLNDRNGSLFTPFLRLALNARGAVLVHLAHASTVEGSRRLGMNDYDYYFLFGRSSLEALQARPLRFGASQAVLSGSHMIDDAYALPPPAPGGRTLLLLGVGPDKEKEPGYQRTYDLLRDWAERHPDWRLLVKAHPRSASAFWRAAAGRLGNVELLPPACGLAEALGRASAVFSIISNAVIEATLAGRPVIYVNVSGEADIFEQERFFGPAVRDLPTLESRLAALEHTHPMELEKSRQFCEFHLAHRVAGLANTVEVLEALLQGRSRDVACHPLPPARPEPA</sequence>
<reference evidence="1 2" key="1">
    <citation type="submission" date="2019-07" db="EMBL/GenBank/DDBJ databases">
        <title>Pseudomonas mangiferae sp. nov., isolated from bark of mango tree in Thailand.</title>
        <authorList>
            <person name="Srisuk N."/>
            <person name="Anurat P."/>
        </authorList>
    </citation>
    <scope>NUCLEOTIDE SEQUENCE [LARGE SCALE GENOMIC DNA]</scope>
    <source>
        <strain evidence="1 2">DMKU_BBB3-04</strain>
    </source>
</reference>